<evidence type="ECO:0000313" key="14">
    <source>
        <dbReference type="EMBL" id="MBM9432670.1"/>
    </source>
</evidence>
<comment type="catalytic activity">
    <reaction evidence="13">
        <text>Zn(2+)(in) = Zn(2+)(out)</text>
        <dbReference type="Rhea" id="RHEA:29351"/>
        <dbReference type="ChEBI" id="CHEBI:29105"/>
    </reaction>
</comment>
<feature type="transmembrane region" description="Helical" evidence="13">
    <location>
        <begin position="36"/>
        <end position="53"/>
    </location>
</feature>
<feature type="transmembrane region" description="Helical" evidence="13">
    <location>
        <begin position="216"/>
        <end position="236"/>
    </location>
</feature>
<evidence type="ECO:0000256" key="1">
    <source>
        <dbReference type="ARBA" id="ARBA00004651"/>
    </source>
</evidence>
<evidence type="ECO:0000256" key="3">
    <source>
        <dbReference type="ARBA" id="ARBA00022448"/>
    </source>
</evidence>
<evidence type="ECO:0000256" key="8">
    <source>
        <dbReference type="ARBA" id="ARBA00022906"/>
    </source>
</evidence>
<feature type="transmembrane region" description="Helical" evidence="13">
    <location>
        <begin position="73"/>
        <end position="92"/>
    </location>
</feature>
<name>A0ABS2TDC8_9ACTO</name>
<keyword evidence="15" id="KW-1185">Reference proteome</keyword>
<proteinExistence type="inferred from homology"/>
<evidence type="ECO:0000256" key="5">
    <source>
        <dbReference type="ARBA" id="ARBA00022692"/>
    </source>
</evidence>
<accession>A0ABS2TDC8</accession>
<keyword evidence="9 13" id="KW-1133">Transmembrane helix</keyword>
<feature type="binding site" description="M2 metal binding site" evidence="13">
    <location>
        <position position="138"/>
    </location>
    <ligand>
        <name>Fe(2+)</name>
        <dbReference type="ChEBI" id="CHEBI:29033"/>
    </ligand>
</feature>
<dbReference type="PANTHER" id="PTHR11040">
    <property type="entry name" value="ZINC/IRON TRANSPORTER"/>
    <property type="match status" value="1"/>
</dbReference>
<sequence>MESGNLLFAFGITLAAGLATAIGSLIAFLSKKQSPAFLSSMLGFSAGVMIYVSMIEIFPKAEVALTNDLGEQWGPWATVLGFFGGMGLIAVIDKVVPSEMNPHEITNAISGIDSAQRARLMRMGMVTAFAIGIHNFPEGFATFLSAINDPEVAIPIAVAIGLHNIPEGIAVSAPIYYATGSRAKAFWLSAASGLAEPLGALVGFLVLSTFVSDTLMGMSLAAVAGIMIFISVDELLPSAEEFGKHHVAIYSMVAGMGVMALSLLLLN</sequence>
<reference evidence="15" key="1">
    <citation type="submission" date="2021-02" db="EMBL/GenBank/DDBJ databases">
        <title>Leucobacter sp. CX169.</title>
        <authorList>
            <person name="Cheng Y."/>
        </authorList>
    </citation>
    <scope>NUCLEOTIDE SEQUENCE [LARGE SCALE GENOMIC DNA]</scope>
    <source>
        <strain evidence="15">JY899</strain>
    </source>
</reference>
<evidence type="ECO:0000256" key="2">
    <source>
        <dbReference type="ARBA" id="ARBA00009703"/>
    </source>
</evidence>
<dbReference type="RefSeq" id="WP_182173094.1">
    <property type="nucleotide sequence ID" value="NZ_CP059676.1"/>
</dbReference>
<evidence type="ECO:0000256" key="4">
    <source>
        <dbReference type="ARBA" id="ARBA00022475"/>
    </source>
</evidence>
<evidence type="ECO:0000256" key="12">
    <source>
        <dbReference type="ARBA" id="ARBA00023136"/>
    </source>
</evidence>
<feature type="binding site" description="M1 metal binding site" evidence="13">
    <location>
        <position position="163"/>
    </location>
    <ligand>
        <name>Zn(2+)</name>
        <dbReference type="ChEBI" id="CHEBI:29105"/>
    </ligand>
</feature>
<feature type="transmembrane region" description="Helical" evidence="13">
    <location>
        <begin position="126"/>
        <end position="147"/>
    </location>
</feature>
<dbReference type="HAMAP" id="MF_00548">
    <property type="entry name" value="ZupT"/>
    <property type="match status" value="1"/>
</dbReference>
<dbReference type="InterPro" id="IPR023498">
    <property type="entry name" value="Zn_transptr_ZupT"/>
</dbReference>
<gene>
    <name evidence="13 14" type="primary">zupT</name>
    <name evidence="14" type="ORF">JVW63_02995</name>
</gene>
<comment type="similarity">
    <text evidence="2 13">Belongs to the ZIP transporter (TC 2.A.5) family. ZupT subfamily.</text>
</comment>
<organism evidence="14 15">
    <name type="scientific">Flaviflexus equikiangi</name>
    <dbReference type="NCBI Taxonomy" id="2758573"/>
    <lineage>
        <taxon>Bacteria</taxon>
        <taxon>Bacillati</taxon>
        <taxon>Actinomycetota</taxon>
        <taxon>Actinomycetes</taxon>
        <taxon>Actinomycetales</taxon>
        <taxon>Actinomycetaceae</taxon>
        <taxon>Flaviflexus</taxon>
    </lineage>
</organism>
<feature type="binding site" description="M2 metal binding site" evidence="13">
    <location>
        <position position="196"/>
    </location>
    <ligand>
        <name>Fe(2+)</name>
        <dbReference type="ChEBI" id="CHEBI:29033"/>
    </ligand>
</feature>
<dbReference type="PANTHER" id="PTHR11040:SF205">
    <property type="entry name" value="ZINC TRANSPORTER ZUPT"/>
    <property type="match status" value="1"/>
</dbReference>
<evidence type="ECO:0000256" key="6">
    <source>
        <dbReference type="ARBA" id="ARBA00022723"/>
    </source>
</evidence>
<feature type="transmembrane region" description="Helical" evidence="13">
    <location>
        <begin position="248"/>
        <end position="266"/>
    </location>
</feature>
<evidence type="ECO:0000256" key="10">
    <source>
        <dbReference type="ARBA" id="ARBA00023004"/>
    </source>
</evidence>
<keyword evidence="5 13" id="KW-0812">Transmembrane</keyword>
<evidence type="ECO:0000256" key="11">
    <source>
        <dbReference type="ARBA" id="ARBA00023065"/>
    </source>
</evidence>
<dbReference type="NCBIfam" id="NF003243">
    <property type="entry name" value="PRK04201.1"/>
    <property type="match status" value="1"/>
</dbReference>
<feature type="binding site" description="M2 metal binding site" evidence="13">
    <location>
        <position position="164"/>
    </location>
    <ligand>
        <name>Fe(2+)</name>
        <dbReference type="ChEBI" id="CHEBI:29033"/>
    </ligand>
</feature>
<feature type="binding site" description="M2 metal binding site" evidence="13">
    <location>
        <position position="167"/>
    </location>
    <ligand>
        <name>Fe(2+)</name>
        <dbReference type="ChEBI" id="CHEBI:29033"/>
    </ligand>
</feature>
<keyword evidence="7 13" id="KW-0862">Zinc</keyword>
<comment type="subcellular location">
    <subcellularLocation>
        <location evidence="1 13">Cell membrane</location>
        <topology evidence="1 13">Multi-pass membrane protein</topology>
    </subcellularLocation>
</comment>
<evidence type="ECO:0000313" key="15">
    <source>
        <dbReference type="Proteomes" id="UP000705983"/>
    </source>
</evidence>
<comment type="caution">
    <text evidence="14">The sequence shown here is derived from an EMBL/GenBank/DDBJ whole genome shotgun (WGS) entry which is preliminary data.</text>
</comment>
<keyword evidence="6" id="KW-0479">Metal-binding</keyword>
<evidence type="ECO:0000256" key="13">
    <source>
        <dbReference type="HAMAP-Rule" id="MF_00548"/>
    </source>
</evidence>
<keyword evidence="3 13" id="KW-0813">Transport</keyword>
<keyword evidence="12 13" id="KW-0472">Membrane</keyword>
<dbReference type="Pfam" id="PF02535">
    <property type="entry name" value="Zip"/>
    <property type="match status" value="1"/>
</dbReference>
<feature type="transmembrane region" description="Helical" evidence="13">
    <location>
        <begin position="6"/>
        <end position="29"/>
    </location>
</feature>
<evidence type="ECO:0000256" key="7">
    <source>
        <dbReference type="ARBA" id="ARBA00022833"/>
    </source>
</evidence>
<evidence type="ECO:0000256" key="9">
    <source>
        <dbReference type="ARBA" id="ARBA00022989"/>
    </source>
</evidence>
<feature type="binding site" description="M1 metal binding site" evidence="13">
    <location>
        <position position="167"/>
    </location>
    <ligand>
        <name>Zn(2+)</name>
        <dbReference type="ChEBI" id="CHEBI:29105"/>
    </ligand>
</feature>
<protein>
    <recommendedName>
        <fullName evidence="13">Zinc transporter ZupT</fullName>
    </recommendedName>
</protein>
<keyword evidence="10" id="KW-0408">Iron</keyword>
<feature type="binding site" description="M2 metal binding site" evidence="13">
    <location>
        <position position="135"/>
    </location>
    <ligand>
        <name>Fe(2+)</name>
        <dbReference type="ChEBI" id="CHEBI:29033"/>
    </ligand>
</feature>
<dbReference type="Proteomes" id="UP000705983">
    <property type="component" value="Unassembled WGS sequence"/>
</dbReference>
<dbReference type="EMBL" id="JAFFJS010000001">
    <property type="protein sequence ID" value="MBM9432670.1"/>
    <property type="molecule type" value="Genomic_DNA"/>
</dbReference>
<keyword evidence="4 13" id="KW-1003">Cell membrane</keyword>
<feature type="binding site" description="M1 metal binding site" evidence="13">
    <location>
        <position position="138"/>
    </location>
    <ligand>
        <name>Zn(2+)</name>
        <dbReference type="ChEBI" id="CHEBI:29105"/>
    </ligand>
</feature>
<comment type="function">
    <text evidence="13">Mediates zinc uptake. May also transport other divalent cations.</text>
</comment>
<feature type="transmembrane region" description="Helical" evidence="13">
    <location>
        <begin position="185"/>
        <end position="210"/>
    </location>
</feature>
<keyword evidence="8 13" id="KW-0864">Zinc transport</keyword>
<dbReference type="InterPro" id="IPR003689">
    <property type="entry name" value="ZIP"/>
</dbReference>
<keyword evidence="11 13" id="KW-0406">Ion transport</keyword>